<dbReference type="PANTHER" id="PTHR42781:SF4">
    <property type="entry name" value="SPERMIDINE_PUTRESCINE IMPORT ATP-BINDING PROTEIN POTA"/>
    <property type="match status" value="1"/>
</dbReference>
<dbReference type="GO" id="GO:0015697">
    <property type="term" value="P:quaternary ammonium group transport"/>
    <property type="evidence" value="ECO:0007669"/>
    <property type="project" value="UniProtKB-ARBA"/>
</dbReference>
<dbReference type="SUPFAM" id="SSF50331">
    <property type="entry name" value="MOP-like"/>
    <property type="match status" value="1"/>
</dbReference>
<dbReference type="Proteomes" id="UP000184694">
    <property type="component" value="Unassembled WGS sequence"/>
</dbReference>
<dbReference type="GO" id="GO:0022857">
    <property type="term" value="F:transmembrane transporter activity"/>
    <property type="evidence" value="ECO:0007669"/>
    <property type="project" value="InterPro"/>
</dbReference>
<evidence type="ECO:0000256" key="3">
    <source>
        <dbReference type="ARBA" id="ARBA00022840"/>
    </source>
</evidence>
<dbReference type="InterPro" id="IPR050093">
    <property type="entry name" value="ABC_SmlMolc_Importer"/>
</dbReference>
<dbReference type="GO" id="GO:0043190">
    <property type="term" value="C:ATP-binding cassette (ABC) transporter complex"/>
    <property type="evidence" value="ECO:0007669"/>
    <property type="project" value="InterPro"/>
</dbReference>
<keyword evidence="6" id="KW-1185">Reference proteome</keyword>
<feature type="domain" description="ABC transporter" evidence="4">
    <location>
        <begin position="2"/>
        <end position="242"/>
    </location>
</feature>
<protein>
    <submittedName>
        <fullName evidence="5">Iron(III) transport system ATP-binding protein</fullName>
    </submittedName>
</protein>
<dbReference type="GO" id="GO:0016887">
    <property type="term" value="F:ATP hydrolysis activity"/>
    <property type="evidence" value="ECO:0007669"/>
    <property type="project" value="InterPro"/>
</dbReference>
<sequence>MLNITFVQKHFDKKRVLSDVSLSLPKGQIGCLLGASGCGKTTLLRIIAGFETIDSGEVRINDTVMSSKKSILSPEDRKIGMVFQDYALFPHMTVKENIAFGLQRKKKSLFSASLTSADKKRVDEMLCLVGLSESTNKYPHQLSGGQQQRVALARALAPKPKLLLLDEPFSNLDVTLREHLSVEMRSIIKKEGITAVMVTHNQSEAFAMGDLIGIMNEGELHQWDTPETIYNSPATPFVSTFIGEGTLIKGERKEAFIHTALGSFSEDSVTFFTSSDEGMMLVRPEKLNISPDLPDIKNAVQGTVEQIVFKGGYHSCVIRLSSNETITVNTPTDTKLILNAAVSIHYRHNH</sequence>
<accession>A0A1N6DW29</accession>
<dbReference type="FunFam" id="3.40.50.300:FF:000425">
    <property type="entry name" value="Probable ABC transporter, ATP-binding subunit"/>
    <property type="match status" value="1"/>
</dbReference>
<dbReference type="Gene3D" id="3.40.50.300">
    <property type="entry name" value="P-loop containing nucleotide triphosphate hydrolases"/>
    <property type="match status" value="1"/>
</dbReference>
<dbReference type="RefSeq" id="WP_074215389.1">
    <property type="nucleotide sequence ID" value="NZ_FSRG01000003.1"/>
</dbReference>
<dbReference type="InterPro" id="IPR017871">
    <property type="entry name" value="ABC_transporter-like_CS"/>
</dbReference>
<proteinExistence type="predicted"/>
<dbReference type="InterPro" id="IPR003439">
    <property type="entry name" value="ABC_transporter-like_ATP-bd"/>
</dbReference>
<organism evidence="5 6">
    <name type="scientific">Halodesulfovibrio marinisediminis DSM 17456</name>
    <dbReference type="NCBI Taxonomy" id="1121457"/>
    <lineage>
        <taxon>Bacteria</taxon>
        <taxon>Pseudomonadati</taxon>
        <taxon>Thermodesulfobacteriota</taxon>
        <taxon>Desulfovibrionia</taxon>
        <taxon>Desulfovibrionales</taxon>
        <taxon>Desulfovibrionaceae</taxon>
        <taxon>Halodesulfovibrio</taxon>
    </lineage>
</organism>
<evidence type="ECO:0000313" key="6">
    <source>
        <dbReference type="Proteomes" id="UP000184694"/>
    </source>
</evidence>
<keyword evidence="2" id="KW-0547">Nucleotide-binding</keyword>
<dbReference type="InterPro" id="IPR003593">
    <property type="entry name" value="AAA+_ATPase"/>
</dbReference>
<dbReference type="PROSITE" id="PS00211">
    <property type="entry name" value="ABC_TRANSPORTER_1"/>
    <property type="match status" value="1"/>
</dbReference>
<dbReference type="STRING" id="1121457.SAMN02745161_0522"/>
<dbReference type="PROSITE" id="PS50893">
    <property type="entry name" value="ABC_TRANSPORTER_2"/>
    <property type="match status" value="1"/>
</dbReference>
<evidence type="ECO:0000256" key="2">
    <source>
        <dbReference type="ARBA" id="ARBA00022741"/>
    </source>
</evidence>
<name>A0A1N6DW29_9BACT</name>
<dbReference type="AlphaFoldDB" id="A0A1N6DW29"/>
<gene>
    <name evidence="5" type="ORF">SAMN02745161_0522</name>
</gene>
<dbReference type="Pfam" id="PF08402">
    <property type="entry name" value="TOBE_2"/>
    <property type="match status" value="1"/>
</dbReference>
<dbReference type="PANTHER" id="PTHR42781">
    <property type="entry name" value="SPERMIDINE/PUTRESCINE IMPORT ATP-BINDING PROTEIN POTA"/>
    <property type="match status" value="1"/>
</dbReference>
<dbReference type="InterPro" id="IPR027417">
    <property type="entry name" value="P-loop_NTPase"/>
</dbReference>
<dbReference type="InterPro" id="IPR008995">
    <property type="entry name" value="Mo/tungstate-bd_C_term_dom"/>
</dbReference>
<evidence type="ECO:0000256" key="1">
    <source>
        <dbReference type="ARBA" id="ARBA00022448"/>
    </source>
</evidence>
<evidence type="ECO:0000259" key="4">
    <source>
        <dbReference type="PROSITE" id="PS50893"/>
    </source>
</evidence>
<keyword evidence="3 5" id="KW-0067">ATP-binding</keyword>
<evidence type="ECO:0000313" key="5">
    <source>
        <dbReference type="EMBL" id="SIN74913.1"/>
    </source>
</evidence>
<dbReference type="SMART" id="SM00382">
    <property type="entry name" value="AAA"/>
    <property type="match status" value="1"/>
</dbReference>
<dbReference type="InterPro" id="IPR013611">
    <property type="entry name" value="Transp-assoc_OB_typ2"/>
</dbReference>
<keyword evidence="1" id="KW-0813">Transport</keyword>
<dbReference type="EMBL" id="FSRG01000003">
    <property type="protein sequence ID" value="SIN74913.1"/>
    <property type="molecule type" value="Genomic_DNA"/>
</dbReference>
<reference evidence="6" key="1">
    <citation type="submission" date="2016-11" db="EMBL/GenBank/DDBJ databases">
        <authorList>
            <person name="Varghese N."/>
            <person name="Submissions S."/>
        </authorList>
    </citation>
    <scope>NUCLEOTIDE SEQUENCE [LARGE SCALE GENOMIC DNA]</scope>
    <source>
        <strain evidence="6">DSM 17456</strain>
    </source>
</reference>
<dbReference type="OrthoDB" id="9809450at2"/>
<dbReference type="SUPFAM" id="SSF52540">
    <property type="entry name" value="P-loop containing nucleoside triphosphate hydrolases"/>
    <property type="match status" value="1"/>
</dbReference>
<dbReference type="Pfam" id="PF00005">
    <property type="entry name" value="ABC_tran"/>
    <property type="match status" value="1"/>
</dbReference>
<dbReference type="GO" id="GO:0005524">
    <property type="term" value="F:ATP binding"/>
    <property type="evidence" value="ECO:0007669"/>
    <property type="project" value="UniProtKB-KW"/>
</dbReference>